<comment type="caution">
    <text evidence="1">The sequence shown here is derived from an EMBL/GenBank/DDBJ whole genome shotgun (WGS) entry which is preliminary data.</text>
</comment>
<sequence length="129" mass="14004">MAERQRSSATRDLPESSAGSVEEEPDVFSHLPMIEGGLARTPLLARLRCQNIKSARSMRNIARIGTAAAAMIDFLAELELCGKIVVVDWLALDVRDLEPSAGESEVFSDGFGNEDPDVRTIPSMDGIDE</sequence>
<evidence type="ECO:0000313" key="2">
    <source>
        <dbReference type="Proteomes" id="UP001281147"/>
    </source>
</evidence>
<dbReference type="EMBL" id="JAUTXU010000082">
    <property type="protein sequence ID" value="KAK3710746.1"/>
    <property type="molecule type" value="Genomic_DNA"/>
</dbReference>
<proteinExistence type="predicted"/>
<accession>A0ACC3N8Q5</accession>
<dbReference type="Proteomes" id="UP001281147">
    <property type="component" value="Unassembled WGS sequence"/>
</dbReference>
<reference evidence="1" key="1">
    <citation type="submission" date="2023-07" db="EMBL/GenBank/DDBJ databases">
        <title>Black Yeasts Isolated from many extreme environments.</title>
        <authorList>
            <person name="Coleine C."/>
            <person name="Stajich J.E."/>
            <person name="Selbmann L."/>
        </authorList>
    </citation>
    <scope>NUCLEOTIDE SEQUENCE</scope>
    <source>
        <strain evidence="1">CCFEE 5714</strain>
    </source>
</reference>
<evidence type="ECO:0000313" key="1">
    <source>
        <dbReference type="EMBL" id="KAK3710746.1"/>
    </source>
</evidence>
<organism evidence="1 2">
    <name type="scientific">Vermiconidia calcicola</name>
    <dbReference type="NCBI Taxonomy" id="1690605"/>
    <lineage>
        <taxon>Eukaryota</taxon>
        <taxon>Fungi</taxon>
        <taxon>Dikarya</taxon>
        <taxon>Ascomycota</taxon>
        <taxon>Pezizomycotina</taxon>
        <taxon>Dothideomycetes</taxon>
        <taxon>Dothideomycetidae</taxon>
        <taxon>Mycosphaerellales</taxon>
        <taxon>Extremaceae</taxon>
        <taxon>Vermiconidia</taxon>
    </lineage>
</organism>
<name>A0ACC3N8Q5_9PEZI</name>
<gene>
    <name evidence="1" type="ORF">LTR37_010165</name>
</gene>
<protein>
    <submittedName>
        <fullName evidence="1">Uncharacterized protein</fullName>
    </submittedName>
</protein>
<keyword evidence="2" id="KW-1185">Reference proteome</keyword>